<evidence type="ECO:0000313" key="2">
    <source>
        <dbReference type="Proteomes" id="UP001054945"/>
    </source>
</evidence>
<name>A0AAV4QMD2_CAEEX</name>
<reference evidence="1 2" key="1">
    <citation type="submission" date="2021-06" db="EMBL/GenBank/DDBJ databases">
        <title>Caerostris extrusa draft genome.</title>
        <authorList>
            <person name="Kono N."/>
            <person name="Arakawa K."/>
        </authorList>
    </citation>
    <scope>NUCLEOTIDE SEQUENCE [LARGE SCALE GENOMIC DNA]</scope>
</reference>
<organism evidence="1 2">
    <name type="scientific">Caerostris extrusa</name>
    <name type="common">Bark spider</name>
    <name type="synonym">Caerostris bankana</name>
    <dbReference type="NCBI Taxonomy" id="172846"/>
    <lineage>
        <taxon>Eukaryota</taxon>
        <taxon>Metazoa</taxon>
        <taxon>Ecdysozoa</taxon>
        <taxon>Arthropoda</taxon>
        <taxon>Chelicerata</taxon>
        <taxon>Arachnida</taxon>
        <taxon>Araneae</taxon>
        <taxon>Araneomorphae</taxon>
        <taxon>Entelegynae</taxon>
        <taxon>Araneoidea</taxon>
        <taxon>Araneidae</taxon>
        <taxon>Caerostris</taxon>
    </lineage>
</organism>
<accession>A0AAV4QMD2</accession>
<dbReference type="EMBL" id="BPLR01006378">
    <property type="protein sequence ID" value="GIY09429.1"/>
    <property type="molecule type" value="Genomic_DNA"/>
</dbReference>
<dbReference type="Proteomes" id="UP001054945">
    <property type="component" value="Unassembled WGS sequence"/>
</dbReference>
<protein>
    <submittedName>
        <fullName evidence="1">Uncharacterized protein</fullName>
    </submittedName>
</protein>
<evidence type="ECO:0000313" key="1">
    <source>
        <dbReference type="EMBL" id="GIY09429.1"/>
    </source>
</evidence>
<sequence length="110" mass="12144">MYAINDSSIHSPSFEIGTNRRPYGFVMFCHLILEISKEKCLPGGLFSPIYRRGAALSPTSVAAPMPPLRPLNCEPPSTAVSTAAVEDTPLQQSLRYGLRACTWIFLKFLL</sequence>
<comment type="caution">
    <text evidence="1">The sequence shown here is derived from an EMBL/GenBank/DDBJ whole genome shotgun (WGS) entry which is preliminary data.</text>
</comment>
<keyword evidence="2" id="KW-1185">Reference proteome</keyword>
<proteinExistence type="predicted"/>
<dbReference type="AlphaFoldDB" id="A0AAV4QMD2"/>
<gene>
    <name evidence="1" type="ORF">CEXT_104491</name>
</gene>